<dbReference type="Pfam" id="PF06738">
    <property type="entry name" value="ThrE"/>
    <property type="match status" value="1"/>
</dbReference>
<dbReference type="AlphaFoldDB" id="A0A9W6GJC2"/>
<dbReference type="InterPro" id="IPR010619">
    <property type="entry name" value="ThrE-like_N"/>
</dbReference>
<accession>A0A9W6GJC2</accession>
<comment type="caution">
    <text evidence="9">The sequence shown here is derived from an EMBL/GenBank/DDBJ whole genome shotgun (WGS) entry which is preliminary data.</text>
</comment>
<dbReference type="GO" id="GO:0022857">
    <property type="term" value="F:transmembrane transporter activity"/>
    <property type="evidence" value="ECO:0007669"/>
    <property type="project" value="InterPro"/>
</dbReference>
<evidence type="ECO:0000256" key="1">
    <source>
        <dbReference type="ARBA" id="ARBA00004651"/>
    </source>
</evidence>
<dbReference type="PANTHER" id="PTHR34390">
    <property type="entry name" value="UPF0442 PROTEIN YJJB-RELATED"/>
    <property type="match status" value="1"/>
</dbReference>
<reference evidence="9" key="1">
    <citation type="submission" date="2022-12" db="EMBL/GenBank/DDBJ databases">
        <title>Reference genome sequencing for broad-spectrum identification of bacterial and archaeal isolates by mass spectrometry.</title>
        <authorList>
            <person name="Sekiguchi Y."/>
            <person name="Tourlousse D.M."/>
        </authorList>
    </citation>
    <scope>NUCLEOTIDE SEQUENCE</scope>
    <source>
        <strain evidence="9">10succ1</strain>
    </source>
</reference>
<evidence type="ECO:0000313" key="10">
    <source>
        <dbReference type="Proteomes" id="UP001144471"/>
    </source>
</evidence>
<evidence type="ECO:0000259" key="8">
    <source>
        <dbReference type="Pfam" id="PF06738"/>
    </source>
</evidence>
<organism evidence="9 10">
    <name type="scientific">Propionigenium maris DSM 9537</name>
    <dbReference type="NCBI Taxonomy" id="1123000"/>
    <lineage>
        <taxon>Bacteria</taxon>
        <taxon>Fusobacteriati</taxon>
        <taxon>Fusobacteriota</taxon>
        <taxon>Fusobacteriia</taxon>
        <taxon>Fusobacteriales</taxon>
        <taxon>Fusobacteriaceae</taxon>
        <taxon>Propionigenium</taxon>
    </lineage>
</organism>
<keyword evidence="2" id="KW-1003">Cell membrane</keyword>
<dbReference type="PANTHER" id="PTHR34390:SF2">
    <property type="entry name" value="SUCCINATE TRANSPORTER SUBUNIT YJJP-RELATED"/>
    <property type="match status" value="1"/>
</dbReference>
<keyword evidence="3 7" id="KW-0812">Transmembrane</keyword>
<gene>
    <name evidence="9" type="ORF">PM10SUCC1_17420</name>
</gene>
<feature type="transmembrane region" description="Helical" evidence="7">
    <location>
        <begin position="113"/>
        <end position="131"/>
    </location>
</feature>
<dbReference type="InterPro" id="IPR050539">
    <property type="entry name" value="ThrE_Dicarb/AminoAcid_Exp"/>
</dbReference>
<keyword evidence="10" id="KW-1185">Reference proteome</keyword>
<dbReference type="RefSeq" id="WP_281835231.1">
    <property type="nucleotide sequence ID" value="NZ_BSDY01000007.1"/>
</dbReference>
<evidence type="ECO:0000256" key="7">
    <source>
        <dbReference type="SAM" id="Phobius"/>
    </source>
</evidence>
<name>A0A9W6GJC2_9FUSO</name>
<dbReference type="GO" id="GO:0015744">
    <property type="term" value="P:succinate transport"/>
    <property type="evidence" value="ECO:0007669"/>
    <property type="project" value="TreeGrafter"/>
</dbReference>
<sequence>MKASKVLEVATYAGRIILENGGETYRVEDTVCRICEAYGFEAQCFATITGIISSVKNKDGIPVSLTERITTRTTNLDKIHKINAVAREISNFSTDELMALFRRIDNGSIYSEIKVFIAHCLGAASFAGMFGGTPRDFMGAFIIGGLIYFLKGLSEKMELNPYLMYSAGGCLASVSAILFSRIDLITSVDTTTIGSIMLLVPGMAITNAIRDIIAGDLVAGMARGAEALIIATCLATGSGIALSTMLN</sequence>
<feature type="domain" description="Threonine/serine exporter-like N-terminal" evidence="8">
    <location>
        <begin position="9"/>
        <end position="244"/>
    </location>
</feature>
<dbReference type="EMBL" id="BSDY01000007">
    <property type="protein sequence ID" value="GLI56228.1"/>
    <property type="molecule type" value="Genomic_DNA"/>
</dbReference>
<evidence type="ECO:0000256" key="4">
    <source>
        <dbReference type="ARBA" id="ARBA00022989"/>
    </source>
</evidence>
<feature type="transmembrane region" description="Helical" evidence="7">
    <location>
        <begin position="162"/>
        <end position="180"/>
    </location>
</feature>
<proteinExistence type="inferred from homology"/>
<keyword evidence="5 7" id="KW-0472">Membrane</keyword>
<keyword evidence="4 7" id="KW-1133">Transmembrane helix</keyword>
<evidence type="ECO:0000313" key="9">
    <source>
        <dbReference type="EMBL" id="GLI56228.1"/>
    </source>
</evidence>
<evidence type="ECO:0000256" key="6">
    <source>
        <dbReference type="ARBA" id="ARBA00034125"/>
    </source>
</evidence>
<comment type="subcellular location">
    <subcellularLocation>
        <location evidence="1">Cell membrane</location>
        <topology evidence="1">Multi-pass membrane protein</topology>
    </subcellularLocation>
</comment>
<protein>
    <submittedName>
        <fullName evidence="9">Membrane protein</fullName>
    </submittedName>
</protein>
<comment type="similarity">
    <text evidence="6">Belongs to the ThrE exporter (TC 2.A.79) family.</text>
</comment>
<evidence type="ECO:0000256" key="5">
    <source>
        <dbReference type="ARBA" id="ARBA00023136"/>
    </source>
</evidence>
<feature type="transmembrane region" description="Helical" evidence="7">
    <location>
        <begin position="225"/>
        <end position="246"/>
    </location>
</feature>
<evidence type="ECO:0000256" key="3">
    <source>
        <dbReference type="ARBA" id="ARBA00022692"/>
    </source>
</evidence>
<dbReference type="Proteomes" id="UP001144471">
    <property type="component" value="Unassembled WGS sequence"/>
</dbReference>
<evidence type="ECO:0000256" key="2">
    <source>
        <dbReference type="ARBA" id="ARBA00022475"/>
    </source>
</evidence>
<feature type="transmembrane region" description="Helical" evidence="7">
    <location>
        <begin position="192"/>
        <end position="213"/>
    </location>
</feature>
<dbReference type="GO" id="GO:0005886">
    <property type="term" value="C:plasma membrane"/>
    <property type="evidence" value="ECO:0007669"/>
    <property type="project" value="UniProtKB-SubCell"/>
</dbReference>